<feature type="transmembrane region" description="Helical" evidence="1">
    <location>
        <begin position="423"/>
        <end position="444"/>
    </location>
</feature>
<comment type="caution">
    <text evidence="2">The sequence shown here is derived from an EMBL/GenBank/DDBJ whole genome shotgun (WGS) entry which is preliminary data.</text>
</comment>
<keyword evidence="1" id="KW-0472">Membrane</keyword>
<name>A0ABT8KHD3_9BACT</name>
<protein>
    <submittedName>
        <fullName evidence="2">DUF5687 family protein</fullName>
    </submittedName>
</protein>
<gene>
    <name evidence="2" type="ORF">QQ008_02095</name>
</gene>
<proteinExistence type="predicted"/>
<dbReference type="InterPro" id="IPR043742">
    <property type="entry name" value="DUF5687"/>
</dbReference>
<feature type="transmembrane region" description="Helical" evidence="1">
    <location>
        <begin position="67"/>
        <end position="90"/>
    </location>
</feature>
<accession>A0ABT8KHD3</accession>
<dbReference type="Proteomes" id="UP001172082">
    <property type="component" value="Unassembled WGS sequence"/>
</dbReference>
<feature type="transmembrane region" description="Helical" evidence="1">
    <location>
        <begin position="25"/>
        <end position="47"/>
    </location>
</feature>
<keyword evidence="1" id="KW-0812">Transmembrane</keyword>
<feature type="transmembrane region" description="Helical" evidence="1">
    <location>
        <begin position="197"/>
        <end position="225"/>
    </location>
</feature>
<evidence type="ECO:0000256" key="1">
    <source>
        <dbReference type="SAM" id="Phobius"/>
    </source>
</evidence>
<feature type="transmembrane region" description="Helical" evidence="1">
    <location>
        <begin position="172"/>
        <end position="191"/>
    </location>
</feature>
<feature type="transmembrane region" description="Helical" evidence="1">
    <location>
        <begin position="141"/>
        <end position="160"/>
    </location>
</feature>
<dbReference type="EMBL" id="JAUJEA010000001">
    <property type="protein sequence ID" value="MDN5200124.1"/>
    <property type="molecule type" value="Genomic_DNA"/>
</dbReference>
<feature type="transmembrane region" description="Helical" evidence="1">
    <location>
        <begin position="450"/>
        <end position="471"/>
    </location>
</feature>
<feature type="transmembrane region" description="Helical" evidence="1">
    <location>
        <begin position="111"/>
        <end position="129"/>
    </location>
</feature>
<sequence length="492" mass="56219">MIKWLIDHQWKETFRATRFNSSTGVNIVLGIFIFIMMAYLLLLGFFIDEILKNVFPDQDPFTVFNSFLFYYLGMDILMRFFLQDVPVLSITPYLHLPIKKGKMIHFMLSKSLVSFFNYLPLLIFIPFAIKVAPGTVGSNGALYWFLGVCGMILFSNFLAIHIKRQLAGNAKVVLIFALLLLSLAAADYFQLLNISQFASATFSAIAGNPLLLLVILGMIGLAYYINYNFLKRNAYLEEIQIGRKKNEYKELNTSFLDRYGKIGHFIALEMKLILRNKRPKSIFYLSVAFLLYGLIFYTNDIYLEGFGFLIFVGIFITGIFLSNYGQLLLSWHSSFFDKILSSNISARDYLESKMWLFVASSAIAFVLSIPYIYFGWKVVIINLACCLFNIGVNSFTILYFGLKNPKKVDLSKGAAFNYEGISATQFILVLPFLLGPILLAVPFMLFDIPWVGVGLLATMGIVGFILKDYWLQLLEKRYNNRKYIIASGFRQV</sequence>
<keyword evidence="3" id="KW-1185">Reference proteome</keyword>
<organism evidence="2 3">
    <name type="scientific">Splendidivirga corallicola</name>
    <dbReference type="NCBI Taxonomy" id="3051826"/>
    <lineage>
        <taxon>Bacteria</taxon>
        <taxon>Pseudomonadati</taxon>
        <taxon>Bacteroidota</taxon>
        <taxon>Cytophagia</taxon>
        <taxon>Cytophagales</taxon>
        <taxon>Splendidivirgaceae</taxon>
        <taxon>Splendidivirga</taxon>
    </lineage>
</organism>
<feature type="transmembrane region" description="Helical" evidence="1">
    <location>
        <begin position="305"/>
        <end position="324"/>
    </location>
</feature>
<reference evidence="2" key="1">
    <citation type="submission" date="2023-06" db="EMBL/GenBank/DDBJ databases">
        <title>Genomic of Parafulvivirga corallium.</title>
        <authorList>
            <person name="Wang G."/>
        </authorList>
    </citation>
    <scope>NUCLEOTIDE SEQUENCE</scope>
    <source>
        <strain evidence="2">BMA10</strain>
    </source>
</reference>
<evidence type="ECO:0000313" key="2">
    <source>
        <dbReference type="EMBL" id="MDN5200124.1"/>
    </source>
</evidence>
<feature type="transmembrane region" description="Helical" evidence="1">
    <location>
        <begin position="354"/>
        <end position="373"/>
    </location>
</feature>
<evidence type="ECO:0000313" key="3">
    <source>
        <dbReference type="Proteomes" id="UP001172082"/>
    </source>
</evidence>
<keyword evidence="1" id="KW-1133">Transmembrane helix</keyword>
<dbReference type="RefSeq" id="WP_346750150.1">
    <property type="nucleotide sequence ID" value="NZ_JAUJEA010000001.1"/>
</dbReference>
<feature type="transmembrane region" description="Helical" evidence="1">
    <location>
        <begin position="281"/>
        <end position="299"/>
    </location>
</feature>
<dbReference type="Pfam" id="PF18940">
    <property type="entry name" value="DUF5687"/>
    <property type="match status" value="1"/>
</dbReference>
<feature type="transmembrane region" description="Helical" evidence="1">
    <location>
        <begin position="379"/>
        <end position="402"/>
    </location>
</feature>